<dbReference type="PANTHER" id="PTHR30420:SF1">
    <property type="entry name" value="ARGININE N-SUCCINYLTRANSFERASE"/>
    <property type="match status" value="1"/>
</dbReference>
<keyword evidence="2 5" id="KW-0808">Transferase</keyword>
<keyword evidence="6" id="KW-1185">Reference proteome</keyword>
<evidence type="ECO:0000313" key="5">
    <source>
        <dbReference type="EMBL" id="RKF21332.1"/>
    </source>
</evidence>
<dbReference type="InterPro" id="IPR017650">
    <property type="entry name" value="Arginine_N-succinylTrfase"/>
</dbReference>
<dbReference type="NCBIfam" id="TIGR03244">
    <property type="entry name" value="arg_catab_AstA"/>
    <property type="match status" value="1"/>
</dbReference>
<evidence type="ECO:0000256" key="2">
    <source>
        <dbReference type="ARBA" id="ARBA00022679"/>
    </source>
</evidence>
<name>A0A420EKT4_9ALTE</name>
<evidence type="ECO:0000256" key="4">
    <source>
        <dbReference type="NCBIfam" id="TIGR03244"/>
    </source>
</evidence>
<dbReference type="PANTHER" id="PTHR30420">
    <property type="entry name" value="N-SUCCINYLARGININE DIHYDROLASE"/>
    <property type="match status" value="1"/>
</dbReference>
<proteinExistence type="predicted"/>
<dbReference type="Gene3D" id="2.40.40.20">
    <property type="match status" value="1"/>
</dbReference>
<reference evidence="5 6" key="1">
    <citation type="submission" date="2018-09" db="EMBL/GenBank/DDBJ databases">
        <authorList>
            <person name="Wang Z."/>
        </authorList>
    </citation>
    <scope>NUCLEOTIDE SEQUENCE [LARGE SCALE GENOMIC DNA]</scope>
    <source>
        <strain evidence="5 6">ALS 81</strain>
    </source>
</reference>
<gene>
    <name evidence="5" type="primary">astA</name>
    <name evidence="5" type="ORF">DBZ36_01370</name>
</gene>
<keyword evidence="3 5" id="KW-0012">Acyltransferase</keyword>
<dbReference type="RefSeq" id="WP_120353136.1">
    <property type="nucleotide sequence ID" value="NZ_RAQO01000002.1"/>
</dbReference>
<dbReference type="Pfam" id="PF04958">
    <property type="entry name" value="AstA"/>
    <property type="match status" value="1"/>
</dbReference>
<accession>A0A420EKT4</accession>
<dbReference type="GO" id="GO:0006527">
    <property type="term" value="P:L-arginine catabolic process"/>
    <property type="evidence" value="ECO:0007669"/>
    <property type="project" value="UniProtKB-UniRule"/>
</dbReference>
<organism evidence="5 6">
    <name type="scientific">Alginatibacterium sediminis</name>
    <dbReference type="NCBI Taxonomy" id="2164068"/>
    <lineage>
        <taxon>Bacteria</taxon>
        <taxon>Pseudomonadati</taxon>
        <taxon>Pseudomonadota</taxon>
        <taxon>Gammaproteobacteria</taxon>
        <taxon>Alteromonadales</taxon>
        <taxon>Alteromonadaceae</taxon>
        <taxon>Alginatibacterium</taxon>
    </lineage>
</organism>
<evidence type="ECO:0000256" key="1">
    <source>
        <dbReference type="ARBA" id="ARBA00022503"/>
    </source>
</evidence>
<dbReference type="GO" id="GO:0008791">
    <property type="term" value="F:arginine N-succinyltransferase activity"/>
    <property type="evidence" value="ECO:0007669"/>
    <property type="project" value="UniProtKB-UniRule"/>
</dbReference>
<dbReference type="NCBIfam" id="TIGR03243">
    <property type="entry name" value="arg_catab_AOST"/>
    <property type="match status" value="1"/>
</dbReference>
<sequence>MLFIRPIQSKDFQALLQMSVESGVGFTSLPVDEPLLREKINHSIKSFAGDAKTAGDQSYLMVAEDSETGEVVGTTAIDASVGLASPFYTYHLGKVVHASKSLDVYNVVDTLTLTNDYTGVSELCTLFLRESHREGVNGRLLSKVRFLFMAQHKHRFDDIVIAEMRGVSDEQGSSPFWEWLQEHFFSVDFPTADYLTGVGKKEFIAELMPKYPIYVSLLSKEAQAVIGEVHEKTRPALRLLEAEGFDKHGYVDIFDAGPTVQSSFSRIKSIRNSRLLKVIIGNIEKGEDQLVSNTKVEDFRACCAKVISDEFEQTIIIDAHTAAILQVNEGDELRCGALRHDEHE</sequence>
<keyword evidence="1" id="KW-0056">Arginine metabolism</keyword>
<dbReference type="SUPFAM" id="SSF55729">
    <property type="entry name" value="Acyl-CoA N-acyltransferases (Nat)"/>
    <property type="match status" value="1"/>
</dbReference>
<dbReference type="InterPro" id="IPR007041">
    <property type="entry name" value="Arg_succinylTrfase_AstA/AruG"/>
</dbReference>
<dbReference type="EMBL" id="RAQO01000002">
    <property type="protein sequence ID" value="RKF21332.1"/>
    <property type="molecule type" value="Genomic_DNA"/>
</dbReference>
<protein>
    <recommendedName>
        <fullName evidence="4">Arginine N-succinyltransferase</fullName>
        <ecNumber evidence="4">2.3.1.109</ecNumber>
    </recommendedName>
</protein>
<dbReference type="EC" id="2.3.1.109" evidence="4"/>
<evidence type="ECO:0000256" key="3">
    <source>
        <dbReference type="ARBA" id="ARBA00023315"/>
    </source>
</evidence>
<evidence type="ECO:0000313" key="6">
    <source>
        <dbReference type="Proteomes" id="UP000286482"/>
    </source>
</evidence>
<dbReference type="InterPro" id="IPR016181">
    <property type="entry name" value="Acyl_CoA_acyltransferase"/>
</dbReference>
<dbReference type="Proteomes" id="UP000286482">
    <property type="component" value="Unassembled WGS sequence"/>
</dbReference>
<comment type="caution">
    <text evidence="5">The sequence shown here is derived from an EMBL/GenBank/DDBJ whole genome shotgun (WGS) entry which is preliminary data.</text>
</comment>
<dbReference type="OrthoDB" id="21121at2"/>
<dbReference type="AlphaFoldDB" id="A0A420EKT4"/>